<dbReference type="InterPro" id="IPR036390">
    <property type="entry name" value="WH_DNA-bd_sf"/>
</dbReference>
<keyword evidence="4" id="KW-0804">Transcription</keyword>
<dbReference type="Proteomes" id="UP001597427">
    <property type="component" value="Unassembled WGS sequence"/>
</dbReference>
<evidence type="ECO:0000259" key="5">
    <source>
        <dbReference type="PROSITE" id="PS50931"/>
    </source>
</evidence>
<dbReference type="EMBL" id="JBHUMO010000004">
    <property type="protein sequence ID" value="MFD2728006.1"/>
    <property type="molecule type" value="Genomic_DNA"/>
</dbReference>
<comment type="caution">
    <text evidence="6">The sequence shown here is derived from an EMBL/GenBank/DDBJ whole genome shotgun (WGS) entry which is preliminary data.</text>
</comment>
<dbReference type="Pfam" id="PF03466">
    <property type="entry name" value="LysR_substrate"/>
    <property type="match status" value="1"/>
</dbReference>
<dbReference type="InterPro" id="IPR036388">
    <property type="entry name" value="WH-like_DNA-bd_sf"/>
</dbReference>
<dbReference type="RefSeq" id="WP_379978989.1">
    <property type="nucleotide sequence ID" value="NZ_JBHUMO010000004.1"/>
</dbReference>
<dbReference type="SUPFAM" id="SSF46785">
    <property type="entry name" value="Winged helix' DNA-binding domain"/>
    <property type="match status" value="1"/>
</dbReference>
<protein>
    <submittedName>
        <fullName evidence="6">LysR family transcriptional regulator</fullName>
    </submittedName>
</protein>
<feature type="domain" description="HTH lysR-type" evidence="5">
    <location>
        <begin position="1"/>
        <end position="58"/>
    </location>
</feature>
<dbReference type="PANTHER" id="PTHR30346:SF0">
    <property type="entry name" value="HCA OPERON TRANSCRIPTIONAL ACTIVATOR HCAR"/>
    <property type="match status" value="1"/>
</dbReference>
<evidence type="ECO:0000313" key="7">
    <source>
        <dbReference type="Proteomes" id="UP001597427"/>
    </source>
</evidence>
<gene>
    <name evidence="6" type="ORF">ACFSR0_00940</name>
</gene>
<evidence type="ECO:0000313" key="6">
    <source>
        <dbReference type="EMBL" id="MFD2728006.1"/>
    </source>
</evidence>
<keyword evidence="3" id="KW-0238">DNA-binding</keyword>
<dbReference type="Gene3D" id="3.40.190.290">
    <property type="match status" value="1"/>
</dbReference>
<comment type="similarity">
    <text evidence="1">Belongs to the LysR transcriptional regulatory family.</text>
</comment>
<evidence type="ECO:0000256" key="3">
    <source>
        <dbReference type="ARBA" id="ARBA00023125"/>
    </source>
</evidence>
<dbReference type="Gene3D" id="1.10.10.10">
    <property type="entry name" value="Winged helix-like DNA-binding domain superfamily/Winged helix DNA-binding domain"/>
    <property type="match status" value="1"/>
</dbReference>
<keyword evidence="2" id="KW-0805">Transcription regulation</keyword>
<dbReference type="Pfam" id="PF00126">
    <property type="entry name" value="HTH_1"/>
    <property type="match status" value="1"/>
</dbReference>
<dbReference type="CDD" id="cd05466">
    <property type="entry name" value="PBP2_LTTR_substrate"/>
    <property type="match status" value="1"/>
</dbReference>
<evidence type="ECO:0000256" key="2">
    <source>
        <dbReference type="ARBA" id="ARBA00023015"/>
    </source>
</evidence>
<dbReference type="PROSITE" id="PS50931">
    <property type="entry name" value="HTH_LYSR"/>
    <property type="match status" value="1"/>
</dbReference>
<dbReference type="InterPro" id="IPR000847">
    <property type="entry name" value="LysR_HTH_N"/>
</dbReference>
<dbReference type="InterPro" id="IPR005119">
    <property type="entry name" value="LysR_subst-bd"/>
</dbReference>
<sequence>MNIQQMRYVVAIANNGSFREAAKKLYISQPSLSHAIKELENEIGLSLFERTNHGAKLTSDGKDFLQYSQQVLAQVSLLENRFLSREQREHHFSIASQHYDFVAEVMSRLIKEFPEYTNFRIFENTTMNVIKDVENFRSEIGVMYFNNRNRRGLLRLLEGGNLTYRVMGDFQTHIFLSEHHPLSRKKSVTVQDLEPFPQVRFTQEDNHYTFFSEDILDFFDAEQVIHTTDRATLVGILHETDAYGSGSGLVKYPERQGIKLIPLENEEDNQLVLIYKNQATFSFLGKKFIAYLEEYLDSMRIVK</sequence>
<dbReference type="PANTHER" id="PTHR30346">
    <property type="entry name" value="TRANSCRIPTIONAL DUAL REGULATOR HCAR-RELATED"/>
    <property type="match status" value="1"/>
</dbReference>
<evidence type="ECO:0000256" key="4">
    <source>
        <dbReference type="ARBA" id="ARBA00023163"/>
    </source>
</evidence>
<keyword evidence="7" id="KW-1185">Reference proteome</keyword>
<reference evidence="7" key="1">
    <citation type="journal article" date="2019" name="Int. J. Syst. Evol. Microbiol.">
        <title>The Global Catalogue of Microorganisms (GCM) 10K type strain sequencing project: providing services to taxonomists for standard genome sequencing and annotation.</title>
        <authorList>
            <consortium name="The Broad Institute Genomics Platform"/>
            <consortium name="The Broad Institute Genome Sequencing Center for Infectious Disease"/>
            <person name="Wu L."/>
            <person name="Ma J."/>
        </authorList>
    </citation>
    <scope>NUCLEOTIDE SEQUENCE [LARGE SCALE GENOMIC DNA]</scope>
    <source>
        <strain evidence="7">TISTR 932</strain>
    </source>
</reference>
<accession>A0ABW5TFC3</accession>
<organism evidence="6 7">
    <name type="scientific">Enterococcus camelliae</name>
    <dbReference type="NCBI Taxonomy" id="453959"/>
    <lineage>
        <taxon>Bacteria</taxon>
        <taxon>Bacillati</taxon>
        <taxon>Bacillota</taxon>
        <taxon>Bacilli</taxon>
        <taxon>Lactobacillales</taxon>
        <taxon>Enterococcaceae</taxon>
        <taxon>Enterococcus</taxon>
    </lineage>
</organism>
<name>A0ABW5TFC3_9ENTE</name>
<dbReference type="PRINTS" id="PR00039">
    <property type="entry name" value="HTHLYSR"/>
</dbReference>
<dbReference type="SUPFAM" id="SSF53850">
    <property type="entry name" value="Periplasmic binding protein-like II"/>
    <property type="match status" value="1"/>
</dbReference>
<proteinExistence type="inferred from homology"/>
<evidence type="ECO:0000256" key="1">
    <source>
        <dbReference type="ARBA" id="ARBA00009437"/>
    </source>
</evidence>